<dbReference type="Pfam" id="PF01636">
    <property type="entry name" value="APH"/>
    <property type="match status" value="1"/>
</dbReference>
<dbReference type="PANTHER" id="PTHR21310">
    <property type="entry name" value="AMINOGLYCOSIDE PHOSPHOTRANSFERASE-RELATED-RELATED"/>
    <property type="match status" value="1"/>
</dbReference>
<accession>A0A7Y9URL2</accession>
<gene>
    <name evidence="2" type="ORF">BJ980_002799</name>
</gene>
<evidence type="ECO:0000313" key="3">
    <source>
        <dbReference type="Proteomes" id="UP000540656"/>
    </source>
</evidence>
<name>A0A7Y9URL2_9ACTN</name>
<dbReference type="InterPro" id="IPR002575">
    <property type="entry name" value="Aminoglycoside_PTrfase"/>
</dbReference>
<keyword evidence="2" id="KW-0418">Kinase</keyword>
<protein>
    <submittedName>
        <fullName evidence="2">Aminoglycoside phosphotransferase (APT) family kinase protein</fullName>
    </submittedName>
</protein>
<dbReference type="Proteomes" id="UP000540656">
    <property type="component" value="Unassembled WGS sequence"/>
</dbReference>
<reference evidence="2 3" key="1">
    <citation type="submission" date="2020-07" db="EMBL/GenBank/DDBJ databases">
        <title>Sequencing the genomes of 1000 actinobacteria strains.</title>
        <authorList>
            <person name="Klenk H.-P."/>
        </authorList>
    </citation>
    <scope>NUCLEOTIDE SEQUENCE [LARGE SCALE GENOMIC DNA]</scope>
    <source>
        <strain evidence="2 3">DSM 23819</strain>
    </source>
</reference>
<dbReference type="SUPFAM" id="SSF56112">
    <property type="entry name" value="Protein kinase-like (PK-like)"/>
    <property type="match status" value="1"/>
</dbReference>
<evidence type="ECO:0000259" key="1">
    <source>
        <dbReference type="Pfam" id="PF01636"/>
    </source>
</evidence>
<organism evidence="2 3">
    <name type="scientific">Nocardioides daedukensis</name>
    <dbReference type="NCBI Taxonomy" id="634462"/>
    <lineage>
        <taxon>Bacteria</taxon>
        <taxon>Bacillati</taxon>
        <taxon>Actinomycetota</taxon>
        <taxon>Actinomycetes</taxon>
        <taxon>Propionibacteriales</taxon>
        <taxon>Nocardioidaceae</taxon>
        <taxon>Nocardioides</taxon>
    </lineage>
</organism>
<comment type="caution">
    <text evidence="2">The sequence shown here is derived from an EMBL/GenBank/DDBJ whole genome shotgun (WGS) entry which is preliminary data.</text>
</comment>
<dbReference type="Gene3D" id="3.30.200.20">
    <property type="entry name" value="Phosphorylase Kinase, domain 1"/>
    <property type="match status" value="1"/>
</dbReference>
<dbReference type="PANTHER" id="PTHR21310:SF40">
    <property type="entry name" value="AMINOGLYCOSIDE PHOSPHOTRANSFERASE DOMAIN-CONTAINING PROTEIN-RELATED"/>
    <property type="match status" value="1"/>
</dbReference>
<sequence>MESPVDLEALASWMDKQSLGNGEIEVLGPLGGGTQNIILRLRRDGRDFVLRRGPANLRAKTNSALLREMRVLSALAASPVPHPAVIATCEDETVLGGAVFYLMEPVDGYNPSEQAPVGDRDRLRHIAFSSVDAIAALAAVDHVAVGLGDLGRPEGFLDRQVPQWLGQLERYRELDGYPGHDLPGVDRVADWLTANQPADRIPGIMHGDYHLANLLVSHESGDVAAVVDWEMSTIGDPLLDLGWLLATWPQEDQHLLLGDGVRALQGVVTRDELVARYEERSGRRVADAEWYVVLACFKLGIVIEGTHARATAGLMGKAVGDRMHAGAVGLLTQARSVAGV</sequence>
<proteinExistence type="predicted"/>
<dbReference type="GO" id="GO:0016301">
    <property type="term" value="F:kinase activity"/>
    <property type="evidence" value="ECO:0007669"/>
    <property type="project" value="UniProtKB-KW"/>
</dbReference>
<keyword evidence="2" id="KW-0808">Transferase</keyword>
<evidence type="ECO:0000313" key="2">
    <source>
        <dbReference type="EMBL" id="NYG59876.1"/>
    </source>
</evidence>
<dbReference type="RefSeq" id="WP_218855515.1">
    <property type="nucleotide sequence ID" value="NZ_JACCAA010000001.1"/>
</dbReference>
<dbReference type="CDD" id="cd05154">
    <property type="entry name" value="ACAD10_11_N-like"/>
    <property type="match status" value="1"/>
</dbReference>
<dbReference type="Gene3D" id="3.90.1200.10">
    <property type="match status" value="1"/>
</dbReference>
<dbReference type="InterPro" id="IPR051678">
    <property type="entry name" value="AGP_Transferase"/>
</dbReference>
<keyword evidence="3" id="KW-1185">Reference proteome</keyword>
<dbReference type="EMBL" id="JACCAA010000001">
    <property type="protein sequence ID" value="NYG59876.1"/>
    <property type="molecule type" value="Genomic_DNA"/>
</dbReference>
<dbReference type="AlphaFoldDB" id="A0A7Y9URL2"/>
<dbReference type="InterPro" id="IPR041726">
    <property type="entry name" value="ACAD10_11_N"/>
</dbReference>
<feature type="domain" description="Aminoglycoside phosphotransferase" evidence="1">
    <location>
        <begin position="29"/>
        <end position="265"/>
    </location>
</feature>
<dbReference type="InterPro" id="IPR011009">
    <property type="entry name" value="Kinase-like_dom_sf"/>
</dbReference>